<sequence>MPAHIEDYALIGNCRSAALVNRDGALDWLCLPRFDAPAVFAALLGNEENGRWRIAPSDPVERSTRRYLDDTLVLETTWTTASGRARVLDCMPLGERNAVLRIVEGLAGETAFEMDLVLRFDYGRSVPWVEKIDPLTLSAVAGPDRLILRSSTETHGRDHHSVARFRVCAGQRQVFSLCHQASHLPVQPDCDIDHDFEQTLEQWRAFAARCPDVGPYTERVRRSLLTLKAMTYAPTGGMVAAVTTSLPERVGGERNWDYRYCWLRDATMTLLALMNLGYFDEAQAWREWLLRSVAGNPEQMQIMYGLAGERDLPEFTLPWLPGYEHSQPVRVGNAAAGQLQLDIYGELADAMTQAIKGGLPRHPRSAAIARAILPYLEGIWREPDEGLWEVRGGRQHFVHSKVMAWVAFDRAAGLADTTEEGRERSRHYRQVADQIRDEVCRRGLDAGGRHFVQAYGSTELDASLLQIALTGFLPADDPRFLRTLEQIETRLLRNGLLLRYDSDSCSDGLTPGEGTFLVCSFWLADVYVLLGRQDEAQGLYERLTGLCNDVGLLAEQYDPVGKRMLGNFPQAFSHIGIINTALNLHRAQCPVRDRAKGGD</sequence>
<dbReference type="RefSeq" id="WP_280082536.1">
    <property type="nucleotide sequence ID" value="NZ_JAOCGG010000033.1"/>
</dbReference>
<proteinExistence type="predicted"/>
<dbReference type="GO" id="GO:0005975">
    <property type="term" value="P:carbohydrate metabolic process"/>
    <property type="evidence" value="ECO:0007669"/>
    <property type="project" value="InterPro"/>
</dbReference>
<keyword evidence="3" id="KW-0378">Hydrolase</keyword>
<feature type="domain" description="GH15-like" evidence="1">
    <location>
        <begin position="215"/>
        <end position="581"/>
    </location>
</feature>
<dbReference type="InterPro" id="IPR008928">
    <property type="entry name" value="6-hairpin_glycosidase_sf"/>
</dbReference>
<dbReference type="PANTHER" id="PTHR31616">
    <property type="entry name" value="TREHALASE"/>
    <property type="match status" value="1"/>
</dbReference>
<accession>A0AA42RZ41</accession>
<evidence type="ECO:0000259" key="2">
    <source>
        <dbReference type="Pfam" id="PF19291"/>
    </source>
</evidence>
<reference evidence="3" key="1">
    <citation type="submission" date="2022-09" db="EMBL/GenBank/DDBJ databases">
        <title>Intensive care unit water sources are persistently colonized with multi-drug resistant bacteria and are the site of extensive horizontal gene transfer of antibiotic resistance genes.</title>
        <authorList>
            <person name="Diorio-Toth L."/>
        </authorList>
    </citation>
    <scope>NUCLEOTIDE SEQUENCE</scope>
    <source>
        <strain evidence="3">GD03782</strain>
    </source>
</reference>
<dbReference type="Pfam" id="PF00723">
    <property type="entry name" value="Glyco_hydro_15"/>
    <property type="match status" value="1"/>
</dbReference>
<evidence type="ECO:0000259" key="1">
    <source>
        <dbReference type="Pfam" id="PF00723"/>
    </source>
</evidence>
<dbReference type="InterPro" id="IPR045582">
    <property type="entry name" value="Trehalase-like_N"/>
</dbReference>
<dbReference type="SUPFAM" id="SSF48208">
    <property type="entry name" value="Six-hairpin glycosidases"/>
    <property type="match status" value="1"/>
</dbReference>
<dbReference type="Pfam" id="PF19291">
    <property type="entry name" value="TREH_N"/>
    <property type="match status" value="1"/>
</dbReference>
<dbReference type="Proteomes" id="UP001160882">
    <property type="component" value="Unassembled WGS sequence"/>
</dbReference>
<dbReference type="PANTHER" id="PTHR31616:SF0">
    <property type="entry name" value="GLUCAN 1,4-ALPHA-GLUCOSIDASE"/>
    <property type="match status" value="1"/>
</dbReference>
<protein>
    <submittedName>
        <fullName evidence="3">Glycoside hydrolase family 15 protein</fullName>
    </submittedName>
</protein>
<dbReference type="InterPro" id="IPR011613">
    <property type="entry name" value="GH15-like"/>
</dbReference>
<dbReference type="AlphaFoldDB" id="A0AA42RZ41"/>
<dbReference type="InterPro" id="IPR012341">
    <property type="entry name" value="6hp_glycosidase-like_sf"/>
</dbReference>
<dbReference type="GO" id="GO:0004553">
    <property type="term" value="F:hydrolase activity, hydrolyzing O-glycosyl compounds"/>
    <property type="evidence" value="ECO:0007669"/>
    <property type="project" value="UniProtKB-ARBA"/>
</dbReference>
<dbReference type="Gene3D" id="1.50.10.10">
    <property type="match status" value="1"/>
</dbReference>
<dbReference type="EMBL" id="JAOCGG010000033">
    <property type="protein sequence ID" value="MDH1631743.1"/>
    <property type="molecule type" value="Genomic_DNA"/>
</dbReference>
<evidence type="ECO:0000313" key="4">
    <source>
        <dbReference type="Proteomes" id="UP001160882"/>
    </source>
</evidence>
<evidence type="ECO:0000313" key="3">
    <source>
        <dbReference type="EMBL" id="MDH1631743.1"/>
    </source>
</evidence>
<comment type="caution">
    <text evidence="3">The sequence shown here is derived from an EMBL/GenBank/DDBJ whole genome shotgun (WGS) entry which is preliminary data.</text>
</comment>
<feature type="domain" description="Trehalase-like N-terminal" evidence="2">
    <location>
        <begin position="3"/>
        <end position="133"/>
    </location>
</feature>
<name>A0AA42RZ41_9PSED</name>
<organism evidence="3 4">
    <name type="scientific">Pseudomonas mosselii</name>
    <dbReference type="NCBI Taxonomy" id="78327"/>
    <lineage>
        <taxon>Bacteria</taxon>
        <taxon>Pseudomonadati</taxon>
        <taxon>Pseudomonadota</taxon>
        <taxon>Gammaproteobacteria</taxon>
        <taxon>Pseudomonadales</taxon>
        <taxon>Pseudomonadaceae</taxon>
        <taxon>Pseudomonas</taxon>
    </lineage>
</organism>
<gene>
    <name evidence="3" type="ORF">N5I14_15965</name>
</gene>